<dbReference type="EMBL" id="AM406670">
    <property type="protein sequence ID" value="CAL94412.1"/>
    <property type="molecule type" value="Genomic_DNA"/>
</dbReference>
<dbReference type="HOGENOM" id="CLU_046978_1_1_4"/>
<dbReference type="GO" id="GO:0006265">
    <property type="term" value="P:DNA topological change"/>
    <property type="evidence" value="ECO:0007669"/>
    <property type="project" value="InterPro"/>
</dbReference>
<dbReference type="InterPro" id="IPR035447">
    <property type="entry name" value="DNA_topo_I_N_sf"/>
</dbReference>
<organism evidence="9 10">
    <name type="scientific">Azoarcus sp. (strain BH72)</name>
    <dbReference type="NCBI Taxonomy" id="418699"/>
    <lineage>
        <taxon>Bacteria</taxon>
        <taxon>Pseudomonadati</taxon>
        <taxon>Pseudomonadota</taxon>
        <taxon>Betaproteobacteria</taxon>
        <taxon>Rhodocyclales</taxon>
        <taxon>Zoogloeaceae</taxon>
        <taxon>Azoarcus</taxon>
    </lineage>
</organism>
<accession>A1K6F7</accession>
<evidence type="ECO:0000256" key="6">
    <source>
        <dbReference type="ARBA" id="ARBA00023235"/>
    </source>
</evidence>
<name>A1K6F7_AZOSB</name>
<keyword evidence="5" id="KW-0238">DNA-binding</keyword>
<dbReference type="EC" id="5.6.2.1" evidence="3"/>
<dbReference type="Pfam" id="PF21338">
    <property type="entry name" value="Top1B_N_bact"/>
    <property type="match status" value="1"/>
</dbReference>
<evidence type="ECO:0000259" key="7">
    <source>
        <dbReference type="Pfam" id="PF01028"/>
    </source>
</evidence>
<dbReference type="GO" id="GO:0003677">
    <property type="term" value="F:DNA binding"/>
    <property type="evidence" value="ECO:0007669"/>
    <property type="project" value="UniProtKB-KW"/>
</dbReference>
<dbReference type="PRINTS" id="PR00416">
    <property type="entry name" value="EUTPISMRASEI"/>
</dbReference>
<evidence type="ECO:0000313" key="10">
    <source>
        <dbReference type="Proteomes" id="UP000002588"/>
    </source>
</evidence>
<evidence type="ECO:0000256" key="4">
    <source>
        <dbReference type="ARBA" id="ARBA00023029"/>
    </source>
</evidence>
<comment type="similarity">
    <text evidence="2">Belongs to the type IB topoisomerase family.</text>
</comment>
<keyword evidence="4" id="KW-0799">Topoisomerase</keyword>
<dbReference type="InterPro" id="IPR014711">
    <property type="entry name" value="TopoI_cat_a-hlx-sub_euk"/>
</dbReference>
<dbReference type="STRING" id="62928.azo1795"/>
<dbReference type="Proteomes" id="UP000002588">
    <property type="component" value="Chromosome"/>
</dbReference>
<dbReference type="GO" id="GO:0003917">
    <property type="term" value="F:DNA topoisomerase type I (single strand cut, ATP-independent) activity"/>
    <property type="evidence" value="ECO:0007669"/>
    <property type="project" value="UniProtKB-EC"/>
</dbReference>
<keyword evidence="6" id="KW-0413">Isomerase</keyword>
<dbReference type="eggNOG" id="COG3569">
    <property type="taxonomic scope" value="Bacteria"/>
</dbReference>
<evidence type="ECO:0000259" key="8">
    <source>
        <dbReference type="Pfam" id="PF21338"/>
    </source>
</evidence>
<dbReference type="SUPFAM" id="SSF55869">
    <property type="entry name" value="DNA topoisomerase I domain"/>
    <property type="match status" value="1"/>
</dbReference>
<reference evidence="9 10" key="1">
    <citation type="journal article" date="2006" name="Nat. Biotechnol.">
        <title>Complete genome of the mutualistic, N2-fixing grass endophyte Azoarcus sp. strain BH72.</title>
        <authorList>
            <person name="Krause A."/>
            <person name="Ramakumar A."/>
            <person name="Bartels D."/>
            <person name="Battistoni F."/>
            <person name="Bekel T."/>
            <person name="Boch J."/>
            <person name="Boehm M."/>
            <person name="Friedrich F."/>
            <person name="Hurek T."/>
            <person name="Krause L."/>
            <person name="Linke B."/>
            <person name="McHardy A.C."/>
            <person name="Sarkar A."/>
            <person name="Schneiker S."/>
            <person name="Syed A.A."/>
            <person name="Thauer R."/>
            <person name="Vorhoelter F.-J."/>
            <person name="Weidner S."/>
            <person name="Puehler A."/>
            <person name="Reinhold-Hurek B."/>
            <person name="Kaiser O."/>
            <person name="Goesmann A."/>
        </authorList>
    </citation>
    <scope>NUCLEOTIDE SEQUENCE [LARGE SCALE GENOMIC DNA]</scope>
    <source>
        <strain evidence="9 10">BH72</strain>
    </source>
</reference>
<dbReference type="Gene3D" id="3.30.66.10">
    <property type="entry name" value="DNA topoisomerase I domain"/>
    <property type="match status" value="1"/>
</dbReference>
<feature type="domain" description="DNA topoisomerase I catalytic core eukaryotic-type" evidence="7">
    <location>
        <begin position="87"/>
        <end position="286"/>
    </location>
</feature>
<gene>
    <name evidence="9" type="ordered locus">azo1795</name>
</gene>
<evidence type="ECO:0000313" key="9">
    <source>
        <dbReference type="EMBL" id="CAL94412.1"/>
    </source>
</evidence>
<comment type="catalytic activity">
    <reaction evidence="1">
        <text>ATP-independent breakage of single-stranded DNA, followed by passage and rejoining.</text>
        <dbReference type="EC" id="5.6.2.1"/>
    </reaction>
</comment>
<dbReference type="KEGG" id="azo:azo1795"/>
<dbReference type="OrthoDB" id="9778962at2"/>
<dbReference type="InterPro" id="IPR013500">
    <property type="entry name" value="TopoI_cat_euk"/>
</dbReference>
<sequence length="365" mass="40688">MATVSTAELQSRYLRREPLAEGGFRYLRPDGRPYRNRAGLARIAALAVPPAYTEVYVSPDPEAALQAFGRDASGRLQYRYHPDFVLENAMRKWRRLARFAGALPRLRERIGADLRRAGLPRQKVLALLVRLLDRIYLRVGNASYARRYRSYGLTTLRKRHVRVEGSRVVFHYRGKHGVEQQQTLRDRGIANALARLLELPGQALFQYLDDEGGRHPVRAEDLNAYLREAMGPFTAKDFRTWGGTLKAAEYLAAAGPVENERLAGRMLAKCVRAVAAELGNTAAVTRSSYICPVIFDLYLAGSVLDDYGAASDEESGLSAGEAALRRMLSRALSVRQRRRPQAEAEPAPPRVARAPMPVAAVGLYL</sequence>
<protein>
    <recommendedName>
        <fullName evidence="3">DNA topoisomerase</fullName>
        <ecNumber evidence="3">5.6.2.1</ecNumber>
    </recommendedName>
</protein>
<feature type="domain" description="DNA topoisomerase IB N-terminal" evidence="8">
    <location>
        <begin position="23"/>
        <end position="71"/>
    </location>
</feature>
<dbReference type="AlphaFoldDB" id="A1K6F7"/>
<dbReference type="PROSITE" id="PS52038">
    <property type="entry name" value="TOPO_IB_2"/>
    <property type="match status" value="1"/>
</dbReference>
<dbReference type="KEGG" id="aoa:dqs_1944"/>
<evidence type="ECO:0000256" key="1">
    <source>
        <dbReference type="ARBA" id="ARBA00000213"/>
    </source>
</evidence>
<dbReference type="Gene3D" id="3.90.15.10">
    <property type="entry name" value="Topoisomerase I, Chain A, domain 3"/>
    <property type="match status" value="1"/>
</dbReference>
<keyword evidence="10" id="KW-1185">Reference proteome</keyword>
<dbReference type="InterPro" id="IPR011010">
    <property type="entry name" value="DNA_brk_join_enz"/>
</dbReference>
<dbReference type="RefSeq" id="WP_011765528.1">
    <property type="nucleotide sequence ID" value="NC_008702.1"/>
</dbReference>
<dbReference type="SUPFAM" id="SSF56349">
    <property type="entry name" value="DNA breaking-rejoining enzymes"/>
    <property type="match status" value="1"/>
</dbReference>
<dbReference type="Gene3D" id="1.10.132.120">
    <property type="match status" value="1"/>
</dbReference>
<evidence type="ECO:0000256" key="3">
    <source>
        <dbReference type="ARBA" id="ARBA00012891"/>
    </source>
</evidence>
<evidence type="ECO:0000256" key="2">
    <source>
        <dbReference type="ARBA" id="ARBA00006645"/>
    </source>
</evidence>
<evidence type="ECO:0000256" key="5">
    <source>
        <dbReference type="ARBA" id="ARBA00023125"/>
    </source>
</evidence>
<dbReference type="InterPro" id="IPR001631">
    <property type="entry name" value="TopoI"/>
</dbReference>
<dbReference type="Pfam" id="PF01028">
    <property type="entry name" value="Topoisom_I"/>
    <property type="match status" value="1"/>
</dbReference>
<proteinExistence type="inferred from homology"/>
<dbReference type="InterPro" id="IPR049331">
    <property type="entry name" value="Top1B_N_bact"/>
</dbReference>